<dbReference type="GO" id="GO:0016309">
    <property type="term" value="F:1-phosphatidylinositol-5-phosphate 4-kinase activity"/>
    <property type="evidence" value="ECO:0007669"/>
    <property type="project" value="UniProtKB-EC"/>
</dbReference>
<dbReference type="EMBL" id="AFYH01001439">
    <property type="status" value="NOT_ANNOTATED_CDS"/>
    <property type="molecule type" value="Genomic_DNA"/>
</dbReference>
<comment type="catalytic activity">
    <reaction evidence="10">
        <text>1,2-dihexadecanoyl-sn-glycero-3-phospho-(1D-myo-inositol-5-phosphate) + ATP = 1,2-dihexadecanoyl-sn-glycero-3-phospho-(1D-myo-inositol-4,5-bisphosphate) + ADP + H(+)</text>
        <dbReference type="Rhea" id="RHEA:55992"/>
        <dbReference type="ChEBI" id="CHEBI:15378"/>
        <dbReference type="ChEBI" id="CHEBI:30616"/>
        <dbReference type="ChEBI" id="CHEBI:83423"/>
        <dbReference type="ChEBI" id="CHEBI:84968"/>
        <dbReference type="ChEBI" id="CHEBI:456216"/>
    </reaction>
    <physiologicalReaction direction="left-to-right" evidence="10">
        <dbReference type="Rhea" id="RHEA:55993"/>
    </physiologicalReaction>
</comment>
<dbReference type="EC" id="2.7.1.149" evidence="13"/>
<dbReference type="Ensembl" id="ENSLACT00000021057.1">
    <property type="protein sequence ID" value="ENSLACP00000020917.1"/>
    <property type="gene ID" value="ENSLACG00000018378.1"/>
</dbReference>
<keyword evidence="8 16" id="KW-0067">ATP-binding</keyword>
<dbReference type="STRING" id="7897.ENSLACP00000020917"/>
<keyword evidence="4 16" id="KW-0808">Transferase</keyword>
<evidence type="ECO:0000256" key="10">
    <source>
        <dbReference type="ARBA" id="ARBA00036478"/>
    </source>
</evidence>
<dbReference type="InterPro" id="IPR023610">
    <property type="entry name" value="PInositol-4/5-P-5/4-kinase"/>
</dbReference>
<dbReference type="InterPro" id="IPR002498">
    <property type="entry name" value="PInositol-4-P-4/5-kinase_core"/>
</dbReference>
<dbReference type="EMBL" id="AFYH01001442">
    <property type="status" value="NOT_ANNOTATED_CDS"/>
    <property type="molecule type" value="Genomic_DNA"/>
</dbReference>
<dbReference type="AlphaFoldDB" id="H3BG96"/>
<comment type="subcellular location">
    <subcellularLocation>
        <location evidence="2">Cytoplasm</location>
    </subcellularLocation>
    <subcellularLocation>
        <location evidence="1">Endoplasmic reticulum</location>
    </subcellularLocation>
</comment>
<dbReference type="GeneTree" id="ENSGT00940000156890"/>
<dbReference type="Proteomes" id="UP000008672">
    <property type="component" value="Unassembled WGS sequence"/>
</dbReference>
<reference evidence="18" key="3">
    <citation type="submission" date="2025-09" db="UniProtKB">
        <authorList>
            <consortium name="Ensembl"/>
        </authorList>
    </citation>
    <scope>IDENTIFICATION</scope>
</reference>
<dbReference type="EMBL" id="AFYH01001441">
    <property type="status" value="NOT_ANNOTATED_CDS"/>
    <property type="molecule type" value="Genomic_DNA"/>
</dbReference>
<reference evidence="18" key="2">
    <citation type="submission" date="2025-08" db="UniProtKB">
        <authorList>
            <consortium name="Ensembl"/>
        </authorList>
    </citation>
    <scope>IDENTIFICATION</scope>
</reference>
<evidence type="ECO:0000256" key="16">
    <source>
        <dbReference type="PROSITE-ProRule" id="PRU00781"/>
    </source>
</evidence>
<accession>H3BG96</accession>
<keyword evidence="3" id="KW-0963">Cytoplasm</keyword>
<keyword evidence="5 16" id="KW-0547">Nucleotide-binding</keyword>
<dbReference type="GO" id="GO:0016308">
    <property type="term" value="F:1-phosphatidylinositol-4-phosphate 5-kinase activity"/>
    <property type="evidence" value="ECO:0007669"/>
    <property type="project" value="TreeGrafter"/>
</dbReference>
<evidence type="ECO:0000256" key="7">
    <source>
        <dbReference type="ARBA" id="ARBA00022824"/>
    </source>
</evidence>
<evidence type="ECO:0000256" key="14">
    <source>
        <dbReference type="ARBA" id="ARBA00039392"/>
    </source>
</evidence>
<evidence type="ECO:0000256" key="5">
    <source>
        <dbReference type="ARBA" id="ARBA00022741"/>
    </source>
</evidence>
<name>H3BG96_LATCH</name>
<evidence type="ECO:0000259" key="17">
    <source>
        <dbReference type="PROSITE" id="PS51455"/>
    </source>
</evidence>
<evidence type="ECO:0000256" key="13">
    <source>
        <dbReference type="ARBA" id="ARBA00039039"/>
    </source>
</evidence>
<keyword evidence="19" id="KW-1185">Reference proteome</keyword>
<dbReference type="EMBL" id="AFYH01001438">
    <property type="status" value="NOT_ANNOTATED_CDS"/>
    <property type="molecule type" value="Genomic_DNA"/>
</dbReference>
<evidence type="ECO:0000256" key="1">
    <source>
        <dbReference type="ARBA" id="ARBA00004240"/>
    </source>
</evidence>
<dbReference type="SUPFAM" id="SSF56104">
    <property type="entry name" value="SAICAR synthase-like"/>
    <property type="match status" value="1"/>
</dbReference>
<dbReference type="Gene3D" id="3.30.810.10">
    <property type="entry name" value="2-Layer Sandwich"/>
    <property type="match status" value="1"/>
</dbReference>
<keyword evidence="7" id="KW-0256">Endoplasmic reticulum</keyword>
<organism evidence="18 19">
    <name type="scientific">Latimeria chalumnae</name>
    <name type="common">Coelacanth</name>
    <dbReference type="NCBI Taxonomy" id="7897"/>
    <lineage>
        <taxon>Eukaryota</taxon>
        <taxon>Metazoa</taxon>
        <taxon>Chordata</taxon>
        <taxon>Craniata</taxon>
        <taxon>Vertebrata</taxon>
        <taxon>Euteleostomi</taxon>
        <taxon>Coelacanthiformes</taxon>
        <taxon>Coelacanthidae</taxon>
        <taxon>Latimeria</taxon>
    </lineage>
</organism>
<sequence length="305" mass="34907">IIELSQVPVPVILLPDDFKANAKIKVNNHLFNKENLPGHFKFKEYCPQVFRNLRERFGIDDLDYQISLTRSSPYSDSEGCSGGVFFTSYDKTLIVKLISSDYVADMHSILSDYHQRFPETCNDIYMYISFLLRSLGKKMQKSYIFIIITLFLSIHREGDYKGVPVTFSSSNVHKVKELPTLKDIDFLNKSQKVYIGEDQQKIFMEKLKRDVEFLAHLKIMDYSLLLGIHDVQRAEQEEDEDIKEEVEEENGIGPMMTVGSYGNSPEGKSGYLNSYKPLDPGDFDPYIDVYAIKSVEGMLPSTAAV</sequence>
<keyword evidence="6 16" id="KW-0418">Kinase</keyword>
<evidence type="ECO:0000256" key="3">
    <source>
        <dbReference type="ARBA" id="ARBA00022490"/>
    </source>
</evidence>
<dbReference type="Bgee" id="ENSLACG00000018378">
    <property type="expression patterns" value="Expressed in pelvic fin and 6 other cell types or tissues"/>
</dbReference>
<evidence type="ECO:0000313" key="18">
    <source>
        <dbReference type="Ensembl" id="ENSLACP00000020917.1"/>
    </source>
</evidence>
<dbReference type="PROSITE" id="PS51455">
    <property type="entry name" value="PIPK"/>
    <property type="match status" value="1"/>
</dbReference>
<evidence type="ECO:0000256" key="6">
    <source>
        <dbReference type="ARBA" id="ARBA00022777"/>
    </source>
</evidence>
<dbReference type="Gene3D" id="3.30.800.10">
    <property type="entry name" value="Phosphatidylinositol Phosphate Kinase II Beta"/>
    <property type="match status" value="1"/>
</dbReference>
<comment type="catalytic activity">
    <reaction evidence="12">
        <text>1,2-dihexadecanoyl-sn-glycero-3-phospho-(1D-myo-inositol-5-phosphate) + GTP = 1,2-dihexadecanoyl-sn-glycero-3-phospho-(1D-myo-inositol-4,5-bisphosphate) + GDP + H(+)</text>
        <dbReference type="Rhea" id="RHEA:55964"/>
        <dbReference type="ChEBI" id="CHEBI:15378"/>
        <dbReference type="ChEBI" id="CHEBI:37565"/>
        <dbReference type="ChEBI" id="CHEBI:58189"/>
        <dbReference type="ChEBI" id="CHEBI:83423"/>
        <dbReference type="ChEBI" id="CHEBI:84968"/>
    </reaction>
    <physiologicalReaction direction="left-to-right" evidence="12">
        <dbReference type="Rhea" id="RHEA:55965"/>
    </physiologicalReaction>
</comment>
<evidence type="ECO:0000256" key="9">
    <source>
        <dbReference type="ARBA" id="ARBA00023098"/>
    </source>
</evidence>
<dbReference type="GO" id="GO:0005886">
    <property type="term" value="C:plasma membrane"/>
    <property type="evidence" value="ECO:0007669"/>
    <property type="project" value="TreeGrafter"/>
</dbReference>
<dbReference type="OMA" id="CRCHTCP"/>
<gene>
    <name evidence="18" type="primary">PIP4K2C</name>
</gene>
<evidence type="ECO:0000256" key="8">
    <source>
        <dbReference type="ARBA" id="ARBA00022840"/>
    </source>
</evidence>
<dbReference type="PANTHER" id="PTHR23086">
    <property type="entry name" value="PHOSPHATIDYLINOSITOL-4-PHOSPHATE 5-KINASE"/>
    <property type="match status" value="1"/>
</dbReference>
<evidence type="ECO:0000256" key="12">
    <source>
        <dbReference type="ARBA" id="ARBA00036950"/>
    </source>
</evidence>
<feature type="domain" description="PIPK" evidence="17">
    <location>
        <begin position="1"/>
        <end position="305"/>
    </location>
</feature>
<dbReference type="InterPro" id="IPR027483">
    <property type="entry name" value="PInositol-4-P-4/5-kinase_C_sf"/>
</dbReference>
<dbReference type="eggNOG" id="KOG0229">
    <property type="taxonomic scope" value="Eukaryota"/>
</dbReference>
<proteinExistence type="predicted"/>
<dbReference type="EMBL" id="AFYH01001440">
    <property type="status" value="NOT_ANNOTATED_CDS"/>
    <property type="molecule type" value="Genomic_DNA"/>
</dbReference>
<evidence type="ECO:0000256" key="4">
    <source>
        <dbReference type="ARBA" id="ARBA00022679"/>
    </source>
</evidence>
<evidence type="ECO:0000256" key="15">
    <source>
        <dbReference type="ARBA" id="ARBA00041993"/>
    </source>
</evidence>
<dbReference type="HOGENOM" id="CLU_004312_7_0_1"/>
<evidence type="ECO:0000313" key="19">
    <source>
        <dbReference type="Proteomes" id="UP000008672"/>
    </source>
</evidence>
<dbReference type="PANTHER" id="PTHR23086:SF35">
    <property type="entry name" value="PHOSPHATIDYLINOSITOL 5-PHOSPHATE 4-KINASE TYPE-2 GAMMA"/>
    <property type="match status" value="1"/>
</dbReference>
<keyword evidence="9" id="KW-0443">Lipid metabolism</keyword>
<dbReference type="GO" id="GO:0005783">
    <property type="term" value="C:endoplasmic reticulum"/>
    <property type="evidence" value="ECO:0007669"/>
    <property type="project" value="UniProtKB-SubCell"/>
</dbReference>
<dbReference type="SMART" id="SM00330">
    <property type="entry name" value="PIPKc"/>
    <property type="match status" value="1"/>
</dbReference>
<dbReference type="GO" id="GO:0046854">
    <property type="term" value="P:phosphatidylinositol phosphate biosynthetic process"/>
    <property type="evidence" value="ECO:0007669"/>
    <property type="project" value="TreeGrafter"/>
</dbReference>
<dbReference type="EMBL" id="AFYH01001443">
    <property type="status" value="NOT_ANNOTATED_CDS"/>
    <property type="molecule type" value="Genomic_DNA"/>
</dbReference>
<dbReference type="InterPro" id="IPR027484">
    <property type="entry name" value="PInositol-4-P-5-kinase_N"/>
</dbReference>
<dbReference type="InParanoid" id="H3BG96"/>
<evidence type="ECO:0000256" key="11">
    <source>
        <dbReference type="ARBA" id="ARBA00036698"/>
    </source>
</evidence>
<dbReference type="GO" id="GO:0005524">
    <property type="term" value="F:ATP binding"/>
    <property type="evidence" value="ECO:0007669"/>
    <property type="project" value="UniProtKB-UniRule"/>
</dbReference>
<evidence type="ECO:0000256" key="2">
    <source>
        <dbReference type="ARBA" id="ARBA00004496"/>
    </source>
</evidence>
<protein>
    <recommendedName>
        <fullName evidence="14">Phosphatidylinositol 5-phosphate 4-kinase type-2 gamma</fullName>
        <ecNumber evidence="13">2.7.1.149</ecNumber>
    </recommendedName>
    <alternativeName>
        <fullName evidence="15">Phosphatidylinositol 5-phosphate 4-kinase type II gamma</fullName>
    </alternativeName>
</protein>
<reference evidence="19" key="1">
    <citation type="submission" date="2011-08" db="EMBL/GenBank/DDBJ databases">
        <title>The draft genome of Latimeria chalumnae.</title>
        <authorList>
            <person name="Di Palma F."/>
            <person name="Alfoldi J."/>
            <person name="Johnson J."/>
            <person name="Berlin A."/>
            <person name="Gnerre S."/>
            <person name="Jaffe D."/>
            <person name="MacCallum I."/>
            <person name="Young S."/>
            <person name="Walker B.J."/>
            <person name="Lander E."/>
            <person name="Lindblad-Toh K."/>
        </authorList>
    </citation>
    <scope>NUCLEOTIDE SEQUENCE [LARGE SCALE GENOMIC DNA]</scope>
    <source>
        <strain evidence="19">Wild caught</strain>
    </source>
</reference>
<comment type="catalytic activity">
    <reaction evidence="11">
        <text>a 1,2-diacyl-sn-glycero-3-phospho-(1D-myo-inositol-5-phosphate) + ATP = a 1,2-diacyl-sn-glycero-3-phospho-(1D-myo-inositol-4,5-bisphosphate) + ADP + H(+)</text>
        <dbReference type="Rhea" id="RHEA:12280"/>
        <dbReference type="ChEBI" id="CHEBI:15378"/>
        <dbReference type="ChEBI" id="CHEBI:30616"/>
        <dbReference type="ChEBI" id="CHEBI:57795"/>
        <dbReference type="ChEBI" id="CHEBI:58456"/>
        <dbReference type="ChEBI" id="CHEBI:456216"/>
        <dbReference type="EC" id="2.7.1.149"/>
    </reaction>
    <physiologicalReaction direction="left-to-right" evidence="11">
        <dbReference type="Rhea" id="RHEA:12281"/>
    </physiologicalReaction>
</comment>
<dbReference type="Pfam" id="PF01504">
    <property type="entry name" value="PIP5K"/>
    <property type="match status" value="1"/>
</dbReference>